<name>A0A811NIE1_9POAL</name>
<dbReference type="PANTHER" id="PTHR33087:SF38">
    <property type="entry name" value="OS10G0201600 PROTEIN"/>
    <property type="match status" value="1"/>
</dbReference>
<comment type="caution">
    <text evidence="2">The sequence shown here is derived from an EMBL/GenBank/DDBJ whole genome shotgun (WGS) entry which is preliminary data.</text>
</comment>
<dbReference type="OrthoDB" id="696508at2759"/>
<organism evidence="2 3">
    <name type="scientific">Miscanthus lutarioriparius</name>
    <dbReference type="NCBI Taxonomy" id="422564"/>
    <lineage>
        <taxon>Eukaryota</taxon>
        <taxon>Viridiplantae</taxon>
        <taxon>Streptophyta</taxon>
        <taxon>Embryophyta</taxon>
        <taxon>Tracheophyta</taxon>
        <taxon>Spermatophyta</taxon>
        <taxon>Magnoliopsida</taxon>
        <taxon>Liliopsida</taxon>
        <taxon>Poales</taxon>
        <taxon>Poaceae</taxon>
        <taxon>PACMAD clade</taxon>
        <taxon>Panicoideae</taxon>
        <taxon>Andropogonodae</taxon>
        <taxon>Andropogoneae</taxon>
        <taxon>Saccharinae</taxon>
        <taxon>Miscanthus</taxon>
    </lineage>
</organism>
<dbReference type="Proteomes" id="UP000604825">
    <property type="component" value="Unassembled WGS sequence"/>
</dbReference>
<dbReference type="PANTHER" id="PTHR33087">
    <property type="entry name" value="OS07G0539200 PROTEIN"/>
    <property type="match status" value="1"/>
</dbReference>
<sequence length="339" mass="37334">MVTPAKMLHHLHEHFGIAGEHVSVRRTRLDDFIVRFSHREDLEHVLRTPPPEGAPFDLRWRCWSRLIMGSTGAFRFRVLVGMKGIPAHARSAEVAQTILGSSGAKAEITNPDALNDPDDEHELFVAACCAHPDLIPNEKIMVVPELEHDGEPPLFLRPHEIIHDDLLALSRPDDGPPAQSFAELIHEVDVCLFGPDEESAHSTPRSPPVTLGQPTDSSPLAQEFNGVDDIAAGVVPPVTADPPTIEDFITAFKKPLAQPVILSPPWPRLTRAARSRAQEPDVEELARKVMMKRLGVEIETQLPDEASFDEFQTAFASPLSSSTREAMQVLFPGQEAACL</sequence>
<evidence type="ECO:0000313" key="2">
    <source>
        <dbReference type="EMBL" id="CAD6221411.1"/>
    </source>
</evidence>
<dbReference type="AlphaFoldDB" id="A0A811NIE1"/>
<accession>A0A811NIE1</accession>
<proteinExistence type="predicted"/>
<dbReference type="InterPro" id="IPR053253">
    <property type="entry name" value="Sex_diff_modulator"/>
</dbReference>
<feature type="region of interest" description="Disordered" evidence="1">
    <location>
        <begin position="195"/>
        <end position="220"/>
    </location>
</feature>
<protein>
    <submittedName>
        <fullName evidence="2">Uncharacterized protein</fullName>
    </submittedName>
</protein>
<evidence type="ECO:0000256" key="1">
    <source>
        <dbReference type="SAM" id="MobiDB-lite"/>
    </source>
</evidence>
<evidence type="ECO:0000313" key="3">
    <source>
        <dbReference type="Proteomes" id="UP000604825"/>
    </source>
</evidence>
<keyword evidence="3" id="KW-1185">Reference proteome</keyword>
<reference evidence="2" key="1">
    <citation type="submission" date="2020-10" db="EMBL/GenBank/DDBJ databases">
        <authorList>
            <person name="Han B."/>
            <person name="Lu T."/>
            <person name="Zhao Q."/>
            <person name="Huang X."/>
            <person name="Zhao Y."/>
        </authorList>
    </citation>
    <scope>NUCLEOTIDE SEQUENCE</scope>
</reference>
<gene>
    <name evidence="2" type="ORF">NCGR_LOCUS14688</name>
</gene>
<dbReference type="EMBL" id="CAJGYO010000003">
    <property type="protein sequence ID" value="CAD6221411.1"/>
    <property type="molecule type" value="Genomic_DNA"/>
</dbReference>